<gene>
    <name evidence="2" type="ORF">BG015_001809</name>
</gene>
<proteinExistence type="predicted"/>
<dbReference type="AlphaFoldDB" id="A0A9P5RRS6"/>
<keyword evidence="3" id="KW-1185">Reference proteome</keyword>
<reference evidence="2" key="1">
    <citation type="journal article" date="2020" name="Fungal Divers.">
        <title>Resolving the Mortierellaceae phylogeny through synthesis of multi-gene phylogenetics and phylogenomics.</title>
        <authorList>
            <person name="Vandepol N."/>
            <person name="Liber J."/>
            <person name="Desiro A."/>
            <person name="Na H."/>
            <person name="Kennedy M."/>
            <person name="Barry K."/>
            <person name="Grigoriev I.V."/>
            <person name="Miller A.N."/>
            <person name="O'Donnell K."/>
            <person name="Stajich J.E."/>
            <person name="Bonito G."/>
        </authorList>
    </citation>
    <scope>NUCLEOTIDE SEQUENCE</scope>
    <source>
        <strain evidence="2">NRRL 6426</strain>
    </source>
</reference>
<feature type="non-terminal residue" evidence="2">
    <location>
        <position position="181"/>
    </location>
</feature>
<name>A0A9P5RRS6_9FUNG</name>
<dbReference type="Proteomes" id="UP000748756">
    <property type="component" value="Unassembled WGS sequence"/>
</dbReference>
<keyword evidence="1" id="KW-0732">Signal</keyword>
<sequence length="181" mass="20165">MKLNSTPIVPWSALLILFAIVGTSSSGLASATPFTTPPAGFDTRTPTIRIAIPTDASDSYSIQVDHPVATQVVHMHQSEEDDDHLRHWLNPTMKCYVSPQGIKICKHTKPGVEPIKEDEDSEKEGSVELSQRRMQVYGAIRWVNPADIRKRDRLFTPKPKSVNGIEESVQVSESRLTKSIF</sequence>
<evidence type="ECO:0000256" key="1">
    <source>
        <dbReference type="SAM" id="SignalP"/>
    </source>
</evidence>
<organism evidence="2 3">
    <name type="scientific">Linnemannia schmuckeri</name>
    <dbReference type="NCBI Taxonomy" id="64567"/>
    <lineage>
        <taxon>Eukaryota</taxon>
        <taxon>Fungi</taxon>
        <taxon>Fungi incertae sedis</taxon>
        <taxon>Mucoromycota</taxon>
        <taxon>Mortierellomycotina</taxon>
        <taxon>Mortierellomycetes</taxon>
        <taxon>Mortierellales</taxon>
        <taxon>Mortierellaceae</taxon>
        <taxon>Linnemannia</taxon>
    </lineage>
</organism>
<dbReference type="EMBL" id="JAAAUQ010001339">
    <property type="protein sequence ID" value="KAF9140058.1"/>
    <property type="molecule type" value="Genomic_DNA"/>
</dbReference>
<feature type="signal peptide" evidence="1">
    <location>
        <begin position="1"/>
        <end position="31"/>
    </location>
</feature>
<evidence type="ECO:0000313" key="3">
    <source>
        <dbReference type="Proteomes" id="UP000748756"/>
    </source>
</evidence>
<accession>A0A9P5RRS6</accession>
<protein>
    <submittedName>
        <fullName evidence="2">Uncharacterized protein</fullName>
    </submittedName>
</protein>
<comment type="caution">
    <text evidence="2">The sequence shown here is derived from an EMBL/GenBank/DDBJ whole genome shotgun (WGS) entry which is preliminary data.</text>
</comment>
<evidence type="ECO:0000313" key="2">
    <source>
        <dbReference type="EMBL" id="KAF9140058.1"/>
    </source>
</evidence>
<feature type="chain" id="PRO_5040300172" evidence="1">
    <location>
        <begin position="32"/>
        <end position="181"/>
    </location>
</feature>
<dbReference type="OrthoDB" id="2438744at2759"/>